<evidence type="ECO:0000313" key="7">
    <source>
        <dbReference type="Proteomes" id="UP000018291"/>
    </source>
</evidence>
<dbReference type="SMART" id="SM00382">
    <property type="entry name" value="AAA"/>
    <property type="match status" value="1"/>
</dbReference>
<dbReference type="InterPro" id="IPR003439">
    <property type="entry name" value="ABC_transporter-like_ATP-bd"/>
</dbReference>
<dbReference type="GO" id="GO:0005524">
    <property type="term" value="F:ATP binding"/>
    <property type="evidence" value="ECO:0007669"/>
    <property type="project" value="UniProtKB-KW"/>
</dbReference>
<dbReference type="HOGENOM" id="CLU_000604_101_1_11"/>
<evidence type="ECO:0000256" key="1">
    <source>
        <dbReference type="ARBA" id="ARBA00005417"/>
    </source>
</evidence>
<evidence type="ECO:0000313" key="6">
    <source>
        <dbReference type="EMBL" id="CCM61891.1"/>
    </source>
</evidence>
<dbReference type="STRING" id="1229780.BN381_10122"/>
<dbReference type="eggNOG" id="COG1134">
    <property type="taxonomic scope" value="Bacteria"/>
</dbReference>
<keyword evidence="7" id="KW-1185">Reference proteome</keyword>
<evidence type="ECO:0000259" key="5">
    <source>
        <dbReference type="PROSITE" id="PS50893"/>
    </source>
</evidence>
<reference evidence="6 7" key="1">
    <citation type="journal article" date="2013" name="ISME J.">
        <title>Metabolic model for the filamentous 'Candidatus Microthrix parvicella' based on genomic and metagenomic analyses.</title>
        <authorList>
            <person name="Jon McIlroy S."/>
            <person name="Kristiansen R."/>
            <person name="Albertsen M."/>
            <person name="Michael Karst S."/>
            <person name="Rossetti S."/>
            <person name="Lund Nielsen J."/>
            <person name="Tandoi V."/>
            <person name="James Seviour R."/>
            <person name="Nielsen P.H."/>
        </authorList>
    </citation>
    <scope>NUCLEOTIDE SEQUENCE [LARGE SCALE GENOMIC DNA]</scope>
    <source>
        <strain evidence="6 7">RN1</strain>
    </source>
</reference>
<dbReference type="AlphaFoldDB" id="R4YY86"/>
<dbReference type="InterPro" id="IPR003593">
    <property type="entry name" value="AAA+_ATPase"/>
</dbReference>
<dbReference type="SUPFAM" id="SSF52540">
    <property type="entry name" value="P-loop containing nucleoside triphosphate hydrolases"/>
    <property type="match status" value="1"/>
</dbReference>
<protein>
    <submittedName>
        <fullName evidence="6">Putative O-antigen export system ATP-binding protein RfbB</fullName>
    </submittedName>
</protein>
<dbReference type="GO" id="GO:0016020">
    <property type="term" value="C:membrane"/>
    <property type="evidence" value="ECO:0007669"/>
    <property type="project" value="InterPro"/>
</dbReference>
<dbReference type="RefSeq" id="WP_012222763.1">
    <property type="nucleotide sequence ID" value="NZ_HG422565.1"/>
</dbReference>
<accession>R4YY86</accession>
<organism evidence="6 7">
    <name type="scientific">Candidatus Neomicrothrix parvicella RN1</name>
    <dbReference type="NCBI Taxonomy" id="1229780"/>
    <lineage>
        <taxon>Bacteria</taxon>
        <taxon>Bacillati</taxon>
        <taxon>Actinomycetota</taxon>
        <taxon>Acidimicrobiia</taxon>
        <taxon>Acidimicrobiales</taxon>
        <taxon>Microthrixaceae</taxon>
        <taxon>Candidatus Neomicrothrix</taxon>
    </lineage>
</organism>
<dbReference type="PANTHER" id="PTHR46743">
    <property type="entry name" value="TEICHOIC ACIDS EXPORT ATP-BINDING PROTEIN TAGH"/>
    <property type="match status" value="1"/>
</dbReference>
<comment type="caution">
    <text evidence="6">The sequence shown here is derived from an EMBL/GenBank/DDBJ whole genome shotgun (WGS) entry which is preliminary data.</text>
</comment>
<dbReference type="Gene3D" id="2.70.50.60">
    <property type="entry name" value="abc- transporter (atp binding component) like domain"/>
    <property type="match status" value="1"/>
</dbReference>
<evidence type="ECO:0000256" key="2">
    <source>
        <dbReference type="ARBA" id="ARBA00022448"/>
    </source>
</evidence>
<keyword evidence="3" id="KW-0547">Nucleotide-binding</keyword>
<dbReference type="EMBL" id="CANL01000001">
    <property type="protein sequence ID" value="CCM61891.1"/>
    <property type="molecule type" value="Genomic_DNA"/>
</dbReference>
<evidence type="ECO:0000256" key="3">
    <source>
        <dbReference type="ARBA" id="ARBA00022741"/>
    </source>
</evidence>
<evidence type="ECO:0000256" key="4">
    <source>
        <dbReference type="ARBA" id="ARBA00022840"/>
    </source>
</evidence>
<dbReference type="Pfam" id="PF14524">
    <property type="entry name" value="Wzt_C"/>
    <property type="match status" value="1"/>
</dbReference>
<dbReference type="InterPro" id="IPR027417">
    <property type="entry name" value="P-loop_NTPase"/>
</dbReference>
<comment type="similarity">
    <text evidence="1">Belongs to the ABC transporter superfamily.</text>
</comment>
<dbReference type="Proteomes" id="UP000018291">
    <property type="component" value="Unassembled WGS sequence"/>
</dbReference>
<sequence>MGLFDSVPGPAEATGDSSIHLHHVSKEFRLRTEAASSLKERITARKKAKQEDFQALTDVTFTVPAGSMYALVGHNGSGKSTLLRCIAGIYRPTSGTIDVSGRVSALLELGSGFHPDLTGRENVYLNAAILGLTRAEVDERMGAIIEFADIGEFIDAPVRVYSSGMYVRLGFAVAVNIDPEVLLIDEVIAVGDEAFQRKCFDFLYELRKGGATVVVVTHSLSVVETMCDGAVWLSGGKVQEVGDSSAVVASYLDRVNRAEDSRSAGDGSTGVAHGGSGELEVIRMELLNGDGEKASSLICGEPGTLRFSYRSNASVEAPVVGFSVHHESGTHVADTSTWLEDRRLGTVSADGYLEWHTDRMPLAPGTYELSVAVRDEHNQHFYDRVDKGFRLVVRQGSRPVGAGLIDLEGAWGEAIADGSRR</sequence>
<keyword evidence="2" id="KW-0813">Transport</keyword>
<dbReference type="Gene3D" id="3.40.50.300">
    <property type="entry name" value="P-loop containing nucleotide triphosphate hydrolases"/>
    <property type="match status" value="1"/>
</dbReference>
<dbReference type="InterPro" id="IPR015860">
    <property type="entry name" value="ABC_transpr_TagH-like"/>
</dbReference>
<dbReference type="CDD" id="cd03220">
    <property type="entry name" value="ABC_KpsT_Wzt"/>
    <property type="match status" value="1"/>
</dbReference>
<proteinExistence type="inferred from homology"/>
<dbReference type="OrthoDB" id="9778870at2"/>
<dbReference type="GO" id="GO:0016887">
    <property type="term" value="F:ATP hydrolysis activity"/>
    <property type="evidence" value="ECO:0007669"/>
    <property type="project" value="InterPro"/>
</dbReference>
<dbReference type="PANTHER" id="PTHR46743:SF2">
    <property type="entry name" value="TEICHOIC ACIDS EXPORT ATP-BINDING PROTEIN TAGH"/>
    <property type="match status" value="1"/>
</dbReference>
<dbReference type="Pfam" id="PF00005">
    <property type="entry name" value="ABC_tran"/>
    <property type="match status" value="1"/>
</dbReference>
<feature type="domain" description="ABC transporter" evidence="5">
    <location>
        <begin position="30"/>
        <end position="260"/>
    </location>
</feature>
<gene>
    <name evidence="6" type="ORF">BN381_10122</name>
</gene>
<dbReference type="CDD" id="cd10147">
    <property type="entry name" value="Wzt_C-like"/>
    <property type="match status" value="1"/>
</dbReference>
<dbReference type="InterPro" id="IPR050683">
    <property type="entry name" value="Bact_Polysacc_Export_ATP-bd"/>
</dbReference>
<name>R4YY86_9ACTN</name>
<dbReference type="GO" id="GO:0140359">
    <property type="term" value="F:ABC-type transporter activity"/>
    <property type="evidence" value="ECO:0007669"/>
    <property type="project" value="InterPro"/>
</dbReference>
<keyword evidence="4 6" id="KW-0067">ATP-binding</keyword>
<dbReference type="InterPro" id="IPR029439">
    <property type="entry name" value="Wzt_C"/>
</dbReference>
<dbReference type="PROSITE" id="PS50893">
    <property type="entry name" value="ABC_TRANSPORTER_2"/>
    <property type="match status" value="1"/>
</dbReference>